<dbReference type="Proteomes" id="UP000536442">
    <property type="component" value="Unassembled WGS sequence"/>
</dbReference>
<keyword evidence="5 7" id="KW-1133">Transmembrane helix</keyword>
<dbReference type="InterPro" id="IPR023408">
    <property type="entry name" value="MscS_beta-dom_sf"/>
</dbReference>
<dbReference type="PANTHER" id="PTHR30566:SF5">
    <property type="entry name" value="MECHANOSENSITIVE ION CHANNEL PROTEIN 1, MITOCHONDRIAL-RELATED"/>
    <property type="match status" value="1"/>
</dbReference>
<feature type="transmembrane region" description="Helical" evidence="7">
    <location>
        <begin position="14"/>
        <end position="34"/>
    </location>
</feature>
<feature type="domain" description="Mechanosensitive ion channel MscS" evidence="8">
    <location>
        <begin position="183"/>
        <end position="252"/>
    </location>
</feature>
<evidence type="ECO:0000256" key="5">
    <source>
        <dbReference type="ARBA" id="ARBA00022989"/>
    </source>
</evidence>
<dbReference type="PANTHER" id="PTHR30566">
    <property type="entry name" value="YNAI-RELATED MECHANOSENSITIVE ION CHANNEL"/>
    <property type="match status" value="1"/>
</dbReference>
<feature type="domain" description="Mechanosensitive ion channel transmembrane helices 2/3" evidence="9">
    <location>
        <begin position="145"/>
        <end position="182"/>
    </location>
</feature>
<dbReference type="Gene3D" id="1.10.287.1260">
    <property type="match status" value="1"/>
</dbReference>
<dbReference type="SUPFAM" id="SSF82689">
    <property type="entry name" value="Mechanosensitive channel protein MscS (YggB), C-terminal domain"/>
    <property type="match status" value="1"/>
</dbReference>
<keyword evidence="6 7" id="KW-0472">Membrane</keyword>
<evidence type="ECO:0000256" key="2">
    <source>
        <dbReference type="ARBA" id="ARBA00008017"/>
    </source>
</evidence>
<evidence type="ECO:0000313" key="11">
    <source>
        <dbReference type="Proteomes" id="UP000536442"/>
    </source>
</evidence>
<organism evidence="10 11">
    <name type="scientific">Marinobacter adhaerens</name>
    <dbReference type="NCBI Taxonomy" id="1033846"/>
    <lineage>
        <taxon>Bacteria</taxon>
        <taxon>Pseudomonadati</taxon>
        <taxon>Pseudomonadota</taxon>
        <taxon>Gammaproteobacteria</taxon>
        <taxon>Pseudomonadales</taxon>
        <taxon>Marinobacteraceae</taxon>
        <taxon>Marinobacter</taxon>
    </lineage>
</organism>
<feature type="transmembrane region" description="Helical" evidence="7">
    <location>
        <begin position="142"/>
        <end position="169"/>
    </location>
</feature>
<dbReference type="InterPro" id="IPR011066">
    <property type="entry name" value="MscS_channel_C_sf"/>
</dbReference>
<dbReference type="Pfam" id="PF21088">
    <property type="entry name" value="MS_channel_1st"/>
    <property type="match status" value="1"/>
</dbReference>
<dbReference type="SUPFAM" id="SSF50182">
    <property type="entry name" value="Sm-like ribonucleoproteins"/>
    <property type="match status" value="1"/>
</dbReference>
<gene>
    <name evidence="10" type="ORF">HLV39_09540</name>
</gene>
<dbReference type="Gene3D" id="2.30.30.60">
    <property type="match status" value="1"/>
</dbReference>
<feature type="transmembrane region" description="Helical" evidence="7">
    <location>
        <begin position="55"/>
        <end position="76"/>
    </location>
</feature>
<evidence type="ECO:0000313" key="10">
    <source>
        <dbReference type="EMBL" id="NWN91733.1"/>
    </source>
</evidence>
<proteinExistence type="inferred from homology"/>
<dbReference type="InterPro" id="IPR006685">
    <property type="entry name" value="MscS_channel_2nd"/>
</dbReference>
<reference evidence="10 11" key="1">
    <citation type="submission" date="2020-03" db="EMBL/GenBank/DDBJ databases">
        <title>Metagenomic, metatranscriptomic, and metabolomic analyses revealed the key microbes and metabolic features during the fermentation of ganjang, Korean traditional soy sauce.</title>
        <authorList>
            <person name="Chun B.H."/>
            <person name="Jeon C.O."/>
        </authorList>
    </citation>
    <scope>NUCLEOTIDE SEQUENCE [LARGE SCALE GENOMIC DNA]</scope>
    <source>
        <strain evidence="10 11">KG14</strain>
    </source>
</reference>
<sequence length="370" mass="41048">MESIEALWVKGGSLSPWIFIACLVVVLFVVTRILRGVLNMLARKARPEKQVWRNAILVSMNTPLNGFIWITVAALAVRGFYPMGVNETIDASMPPIYQVLCTTLVTWFLLRLVNNTRKNMQAQAVSRGGDIDQTAAEAISKLAWVVILAAATLVVMQTLGLSIAGLLAFGGAAGIAVGFAAQNLVSNLFGGLTVFASRIFKIGEYIIIPGTSLMGEVKHIGWRSTLVMGFDRKPFYIPNALFNSSTVINHSRMDRRCIEQTIHMRYQDIDKVEAVIRRGNELIMGHKDIDQEFFVFRFDNYGERSLELFLYAFPLATGYVDYMVLKEEISLNIARIIREEGGEVMPVTNIHMPDADLSSGQSQQAPATAH</sequence>
<comment type="similarity">
    <text evidence="2">Belongs to the MscS (TC 1.A.23) family.</text>
</comment>
<accession>A0A851HRU7</accession>
<evidence type="ECO:0000259" key="9">
    <source>
        <dbReference type="Pfam" id="PF21088"/>
    </source>
</evidence>
<dbReference type="GO" id="GO:0008381">
    <property type="term" value="F:mechanosensitive monoatomic ion channel activity"/>
    <property type="evidence" value="ECO:0007669"/>
    <property type="project" value="UniProtKB-ARBA"/>
</dbReference>
<protein>
    <submittedName>
        <fullName evidence="10">Mechanosensitive ion channel family protein</fullName>
    </submittedName>
</protein>
<dbReference type="SUPFAM" id="SSF82861">
    <property type="entry name" value="Mechanosensitive channel protein MscS (YggB), transmembrane region"/>
    <property type="match status" value="1"/>
</dbReference>
<evidence type="ECO:0000256" key="7">
    <source>
        <dbReference type="SAM" id="Phobius"/>
    </source>
</evidence>
<keyword evidence="3" id="KW-1003">Cell membrane</keyword>
<evidence type="ECO:0000259" key="8">
    <source>
        <dbReference type="Pfam" id="PF00924"/>
    </source>
</evidence>
<feature type="transmembrane region" description="Helical" evidence="7">
    <location>
        <begin position="96"/>
        <end position="113"/>
    </location>
</feature>
<evidence type="ECO:0000256" key="4">
    <source>
        <dbReference type="ARBA" id="ARBA00022692"/>
    </source>
</evidence>
<comment type="caution">
    <text evidence="10">The sequence shown here is derived from an EMBL/GenBank/DDBJ whole genome shotgun (WGS) entry which is preliminary data.</text>
</comment>
<keyword evidence="11" id="KW-1185">Reference proteome</keyword>
<dbReference type="InterPro" id="IPR010920">
    <property type="entry name" value="LSM_dom_sf"/>
</dbReference>
<comment type="subcellular location">
    <subcellularLocation>
        <location evidence="1">Cell membrane</location>
        <topology evidence="1">Multi-pass membrane protein</topology>
    </subcellularLocation>
</comment>
<dbReference type="Pfam" id="PF00924">
    <property type="entry name" value="MS_channel_2nd"/>
    <property type="match status" value="1"/>
</dbReference>
<dbReference type="InterPro" id="IPR011014">
    <property type="entry name" value="MscS_channel_TM-2"/>
</dbReference>
<dbReference type="EMBL" id="JABEVQ010000004">
    <property type="protein sequence ID" value="NWN91733.1"/>
    <property type="molecule type" value="Genomic_DNA"/>
</dbReference>
<evidence type="ECO:0000256" key="3">
    <source>
        <dbReference type="ARBA" id="ARBA00022475"/>
    </source>
</evidence>
<name>A0A851HRU7_9GAMM</name>
<dbReference type="GO" id="GO:0005886">
    <property type="term" value="C:plasma membrane"/>
    <property type="evidence" value="ECO:0007669"/>
    <property type="project" value="UniProtKB-SubCell"/>
</dbReference>
<evidence type="ECO:0000256" key="1">
    <source>
        <dbReference type="ARBA" id="ARBA00004651"/>
    </source>
</evidence>
<dbReference type="InterPro" id="IPR049142">
    <property type="entry name" value="MS_channel_1st"/>
</dbReference>
<feature type="transmembrane region" description="Helical" evidence="7">
    <location>
        <begin position="175"/>
        <end position="196"/>
    </location>
</feature>
<keyword evidence="4 7" id="KW-0812">Transmembrane</keyword>
<dbReference type="AlphaFoldDB" id="A0A851HRU7"/>
<evidence type="ECO:0000256" key="6">
    <source>
        <dbReference type="ARBA" id="ARBA00023136"/>
    </source>
</evidence>